<organism evidence="6 7">
    <name type="scientific">Perkinsus olseni</name>
    <name type="common">Perkinsus atlanticus</name>
    <dbReference type="NCBI Taxonomy" id="32597"/>
    <lineage>
        <taxon>Eukaryota</taxon>
        <taxon>Sar</taxon>
        <taxon>Alveolata</taxon>
        <taxon>Perkinsozoa</taxon>
        <taxon>Perkinsea</taxon>
        <taxon>Perkinsida</taxon>
        <taxon>Perkinsidae</taxon>
        <taxon>Perkinsus</taxon>
    </lineage>
</organism>
<dbReference type="InterPro" id="IPR034164">
    <property type="entry name" value="Pepsin-like_dom"/>
</dbReference>
<dbReference type="InterPro" id="IPR033121">
    <property type="entry name" value="PEPTIDASE_A1"/>
</dbReference>
<dbReference type="PANTHER" id="PTHR47966:SF51">
    <property type="entry name" value="BETA-SITE APP-CLEAVING ENZYME, ISOFORM A-RELATED"/>
    <property type="match status" value="1"/>
</dbReference>
<evidence type="ECO:0000313" key="6">
    <source>
        <dbReference type="EMBL" id="KAF4690686.1"/>
    </source>
</evidence>
<dbReference type="OrthoDB" id="771136at2759"/>
<name>A0A7J6P4K1_PEROL</name>
<dbReference type="PROSITE" id="PS51767">
    <property type="entry name" value="PEPTIDASE_A1"/>
    <property type="match status" value="1"/>
</dbReference>
<feature type="domain" description="Peptidase A1" evidence="5">
    <location>
        <begin position="40"/>
        <end position="358"/>
    </location>
</feature>
<keyword evidence="2" id="KW-0645">Protease</keyword>
<dbReference type="Gene3D" id="2.40.70.10">
    <property type="entry name" value="Acid Proteases"/>
    <property type="match status" value="2"/>
</dbReference>
<dbReference type="GO" id="GO:0004190">
    <property type="term" value="F:aspartic-type endopeptidase activity"/>
    <property type="evidence" value="ECO:0007669"/>
    <property type="project" value="UniProtKB-KW"/>
</dbReference>
<gene>
    <name evidence="6" type="ORF">FOZ60_017054</name>
</gene>
<dbReference type="InterPro" id="IPR001461">
    <property type="entry name" value="Aspartic_peptidase_A1"/>
</dbReference>
<dbReference type="GO" id="GO:0006508">
    <property type="term" value="P:proteolysis"/>
    <property type="evidence" value="ECO:0007669"/>
    <property type="project" value="UniProtKB-KW"/>
</dbReference>
<dbReference type="InterPro" id="IPR021109">
    <property type="entry name" value="Peptidase_aspartic_dom_sf"/>
</dbReference>
<evidence type="ECO:0000256" key="2">
    <source>
        <dbReference type="ARBA" id="ARBA00022670"/>
    </source>
</evidence>
<comment type="similarity">
    <text evidence="1">Belongs to the peptidase A1 family.</text>
</comment>
<evidence type="ECO:0000259" key="5">
    <source>
        <dbReference type="PROSITE" id="PS51767"/>
    </source>
</evidence>
<evidence type="ECO:0000256" key="4">
    <source>
        <dbReference type="ARBA" id="ARBA00022801"/>
    </source>
</evidence>
<keyword evidence="4" id="KW-0378">Hydrolase</keyword>
<evidence type="ECO:0000256" key="1">
    <source>
        <dbReference type="ARBA" id="ARBA00007447"/>
    </source>
</evidence>
<evidence type="ECO:0000256" key="3">
    <source>
        <dbReference type="ARBA" id="ARBA00022750"/>
    </source>
</evidence>
<sequence>MTGRLFGTIIGLIVGSSGTKLVRIAISPQKAAASAVTVQLVAQLKVDGEEIKALVDTQSPNTFFVWKHWYESLSPGGCQELLFKCYECNPPPCVQGPITYLETLDKVEVGIFHQAGKVDFGAVTADGIEFGLVAECDGPPYASLGLAPQQYDPFDPFVPLVQQLLAQPEPKRLIESSNFSLYLSAGEGSAGELILGGENKEKYSGPLTYVQVADPVDRTVVVSSLGIGDVSKHRIPVKEPGSFDSGANIMMMPEGFKSQVLQLLQTAGKKPVTITEESGLYEISCGDTENLPPITFFIQGLKGEDVALEVSPASYVYKSTEAICILAITFGDRWILGLPAITGHYFFYDWDKARIGFAGVK</sequence>
<dbReference type="EMBL" id="JABANP010000094">
    <property type="protein sequence ID" value="KAF4690686.1"/>
    <property type="molecule type" value="Genomic_DNA"/>
</dbReference>
<dbReference type="CDD" id="cd05471">
    <property type="entry name" value="pepsin_like"/>
    <property type="match status" value="1"/>
</dbReference>
<dbReference type="Pfam" id="PF00026">
    <property type="entry name" value="Asp"/>
    <property type="match status" value="1"/>
</dbReference>
<keyword evidence="3" id="KW-0064">Aspartyl protease</keyword>
<comment type="caution">
    <text evidence="6">The sequence shown here is derived from an EMBL/GenBank/DDBJ whole genome shotgun (WGS) entry which is preliminary data.</text>
</comment>
<dbReference type="SUPFAM" id="SSF50630">
    <property type="entry name" value="Acid proteases"/>
    <property type="match status" value="1"/>
</dbReference>
<dbReference type="AlphaFoldDB" id="A0A7J6P4K1"/>
<proteinExistence type="inferred from homology"/>
<dbReference type="Proteomes" id="UP000541610">
    <property type="component" value="Unassembled WGS sequence"/>
</dbReference>
<accession>A0A7J6P4K1</accession>
<evidence type="ECO:0000313" key="7">
    <source>
        <dbReference type="Proteomes" id="UP000541610"/>
    </source>
</evidence>
<protein>
    <recommendedName>
        <fullName evidence="5">Peptidase A1 domain-containing protein</fullName>
    </recommendedName>
</protein>
<dbReference type="PANTHER" id="PTHR47966">
    <property type="entry name" value="BETA-SITE APP-CLEAVING ENZYME, ISOFORM A-RELATED"/>
    <property type="match status" value="1"/>
</dbReference>
<reference evidence="6 7" key="1">
    <citation type="submission" date="2020-04" db="EMBL/GenBank/DDBJ databases">
        <title>Perkinsus olseni comparative genomics.</title>
        <authorList>
            <person name="Bogema D.R."/>
        </authorList>
    </citation>
    <scope>NUCLEOTIDE SEQUENCE [LARGE SCALE GENOMIC DNA]</scope>
    <source>
        <strain evidence="6">00978-12</strain>
    </source>
</reference>